<evidence type="ECO:0000256" key="1">
    <source>
        <dbReference type="ARBA" id="ARBA00022801"/>
    </source>
</evidence>
<dbReference type="Gene3D" id="3.90.1140.10">
    <property type="entry name" value="Cyclic phosphodiesterase"/>
    <property type="match status" value="1"/>
</dbReference>
<gene>
    <name evidence="3" type="ORF">A9A59_0339</name>
</gene>
<sequence>MSDASHQESVRLFVACEVPDDVKDAIRSVIEDLRARSGNAVRWVRPEGVHITLKFLGEVPTRKLPHVKLAIQEAVVGHSPFELEFSTIGTFGGREGLRLMWIGVAGDVLRLEALVRSVNAALGVVGFEPERRPFRPHLTLGRVRDEVSTRQRAEIEVAVGKTEIPQVSWRTAQVSLMRSRLSEAGASYETVASFPLRVIQQPV</sequence>
<name>A0A2A9HB17_TEPT2</name>
<dbReference type="HAMAP" id="MF_01940">
    <property type="entry name" value="RNA_CPDase"/>
    <property type="match status" value="1"/>
</dbReference>
<dbReference type="EC" id="3.1.4.58" evidence="2"/>
<feature type="short sequence motif" description="HXTX 1" evidence="2">
    <location>
        <begin position="50"/>
        <end position="53"/>
    </location>
</feature>
<reference evidence="3 4" key="1">
    <citation type="submission" date="2017-09" db="EMBL/GenBank/DDBJ databases">
        <title>Sequencing the genomes of two abundant thermophiles in Great Basin hot springs: Thermocrinis jamiesonii and novel Chloroflexi Thermoflexus hugenholtzii.</title>
        <authorList>
            <person name="Hedlund B."/>
        </authorList>
    </citation>
    <scope>NUCLEOTIDE SEQUENCE [LARGE SCALE GENOMIC DNA]</scope>
    <source>
        <strain evidence="3 4">G233</strain>
    </source>
</reference>
<dbReference type="Pfam" id="PF13563">
    <property type="entry name" value="2_5_RNA_ligase2"/>
    <property type="match status" value="1"/>
</dbReference>
<keyword evidence="4" id="KW-1185">Reference proteome</keyword>
<feature type="active site" description="Proton donor" evidence="2">
    <location>
        <position position="50"/>
    </location>
</feature>
<dbReference type="InterPro" id="IPR004175">
    <property type="entry name" value="RNA_CPDase"/>
</dbReference>
<organism evidence="3 4">
    <name type="scientific">Tepidiforma thermophila (strain KCTC 52669 / CGMCC 1.13589 / G233)</name>
    <dbReference type="NCBI Taxonomy" id="2761530"/>
    <lineage>
        <taxon>Bacteria</taxon>
        <taxon>Bacillati</taxon>
        <taxon>Chloroflexota</taxon>
        <taxon>Tepidiformia</taxon>
        <taxon>Tepidiformales</taxon>
        <taxon>Tepidiformaceae</taxon>
        <taxon>Tepidiforma</taxon>
    </lineage>
</organism>
<comment type="similarity">
    <text evidence="2">Belongs to the 2H phosphoesterase superfamily. ThpR family.</text>
</comment>
<evidence type="ECO:0000256" key="2">
    <source>
        <dbReference type="HAMAP-Rule" id="MF_01940"/>
    </source>
</evidence>
<keyword evidence="3" id="KW-0436">Ligase</keyword>
<feature type="active site" description="Proton acceptor" evidence="2">
    <location>
        <position position="137"/>
    </location>
</feature>
<dbReference type="PANTHER" id="PTHR35561:SF1">
    <property type="entry name" value="RNA 2',3'-CYCLIC PHOSPHODIESTERASE"/>
    <property type="match status" value="1"/>
</dbReference>
<comment type="function">
    <text evidence="2">Hydrolyzes RNA 2',3'-cyclic phosphodiester to an RNA 2'-phosphomonoester.</text>
</comment>
<protein>
    <recommendedName>
        <fullName evidence="2">RNA 2',3'-cyclic phosphodiesterase</fullName>
        <shortName evidence="2">RNA 2',3'-CPDase</shortName>
        <ecNumber evidence="2">3.1.4.58</ecNumber>
    </recommendedName>
</protein>
<dbReference type="GO" id="GO:0008664">
    <property type="term" value="F:RNA 2',3'-cyclic 3'-phosphodiesterase activity"/>
    <property type="evidence" value="ECO:0007669"/>
    <property type="project" value="UniProtKB-EC"/>
</dbReference>
<dbReference type="GO" id="GO:0016874">
    <property type="term" value="F:ligase activity"/>
    <property type="evidence" value="ECO:0007669"/>
    <property type="project" value="UniProtKB-KW"/>
</dbReference>
<dbReference type="Proteomes" id="UP000223071">
    <property type="component" value="Unassembled WGS sequence"/>
</dbReference>
<proteinExistence type="inferred from homology"/>
<keyword evidence="1 2" id="KW-0378">Hydrolase</keyword>
<dbReference type="EMBL" id="PDJQ01000001">
    <property type="protein sequence ID" value="PFG73144.1"/>
    <property type="molecule type" value="Genomic_DNA"/>
</dbReference>
<dbReference type="RefSeq" id="WP_098502619.1">
    <property type="nucleotide sequence ID" value="NZ_PDJQ01000001.1"/>
</dbReference>
<dbReference type="PANTHER" id="PTHR35561">
    <property type="entry name" value="RNA 2',3'-CYCLIC PHOSPHODIESTERASE"/>
    <property type="match status" value="1"/>
</dbReference>
<evidence type="ECO:0000313" key="4">
    <source>
        <dbReference type="Proteomes" id="UP000223071"/>
    </source>
</evidence>
<evidence type="ECO:0000313" key="3">
    <source>
        <dbReference type="EMBL" id="PFG73144.1"/>
    </source>
</evidence>
<dbReference type="GO" id="GO:0004113">
    <property type="term" value="F:2',3'-cyclic-nucleotide 3'-phosphodiesterase activity"/>
    <property type="evidence" value="ECO:0007669"/>
    <property type="project" value="InterPro"/>
</dbReference>
<comment type="catalytic activity">
    <reaction evidence="2">
        <text>a 3'-end 2',3'-cyclophospho-ribonucleotide-RNA + H2O = a 3'-end 2'-phospho-ribonucleotide-RNA + H(+)</text>
        <dbReference type="Rhea" id="RHEA:11828"/>
        <dbReference type="Rhea" id="RHEA-COMP:10464"/>
        <dbReference type="Rhea" id="RHEA-COMP:17353"/>
        <dbReference type="ChEBI" id="CHEBI:15377"/>
        <dbReference type="ChEBI" id="CHEBI:15378"/>
        <dbReference type="ChEBI" id="CHEBI:83064"/>
        <dbReference type="ChEBI" id="CHEBI:173113"/>
        <dbReference type="EC" id="3.1.4.58"/>
    </reaction>
</comment>
<accession>A0A2A9HB17</accession>
<dbReference type="InterPro" id="IPR009097">
    <property type="entry name" value="Cyclic_Pdiesterase"/>
</dbReference>
<dbReference type="AlphaFoldDB" id="A0A2A9HB17"/>
<comment type="caution">
    <text evidence="3">The sequence shown here is derived from an EMBL/GenBank/DDBJ whole genome shotgun (WGS) entry which is preliminary data.</text>
</comment>
<feature type="short sequence motif" description="HXTX 2" evidence="2">
    <location>
        <begin position="137"/>
        <end position="140"/>
    </location>
</feature>
<dbReference type="NCBIfam" id="TIGR02258">
    <property type="entry name" value="2_5_ligase"/>
    <property type="match status" value="1"/>
</dbReference>
<dbReference type="SUPFAM" id="SSF55144">
    <property type="entry name" value="LigT-like"/>
    <property type="match status" value="1"/>
</dbReference>